<comment type="caution">
    <text evidence="3">The sequence shown here is derived from an EMBL/GenBank/DDBJ whole genome shotgun (WGS) entry which is preliminary data.</text>
</comment>
<keyword evidence="1" id="KW-0732">Signal</keyword>
<dbReference type="RefSeq" id="WP_382273142.1">
    <property type="nucleotide sequence ID" value="NZ_JBHTBU010000003.1"/>
</dbReference>
<keyword evidence="4" id="KW-1185">Reference proteome</keyword>
<evidence type="ECO:0000256" key="1">
    <source>
        <dbReference type="SAM" id="SignalP"/>
    </source>
</evidence>
<dbReference type="SUPFAM" id="SSF52821">
    <property type="entry name" value="Rhodanese/Cell cycle control phosphatase"/>
    <property type="match status" value="1"/>
</dbReference>
<feature type="signal peptide" evidence="1">
    <location>
        <begin position="1"/>
        <end position="19"/>
    </location>
</feature>
<dbReference type="SMART" id="SM00450">
    <property type="entry name" value="RHOD"/>
    <property type="match status" value="1"/>
</dbReference>
<reference evidence="4" key="1">
    <citation type="journal article" date="2019" name="Int. J. Syst. Evol. Microbiol.">
        <title>The Global Catalogue of Microorganisms (GCM) 10K type strain sequencing project: providing services to taxonomists for standard genome sequencing and annotation.</title>
        <authorList>
            <consortium name="The Broad Institute Genomics Platform"/>
            <consortium name="The Broad Institute Genome Sequencing Center for Infectious Disease"/>
            <person name="Wu L."/>
            <person name="Ma J."/>
        </authorList>
    </citation>
    <scope>NUCLEOTIDE SEQUENCE [LARGE SCALE GENOMIC DNA]</scope>
    <source>
        <strain evidence="4">KACC 12508</strain>
    </source>
</reference>
<sequence length="194" mass="21505">MKKWMAVLLLGATCFSAFAFDAAQVPDIKQTKAALYLDAKEAYALKQKMADKAYFVDVRTRGEISYVGMPTIVDASIPYVEHPDDAPWDDKNGRFKLDVNSDFGPELARRMTAAGLGKNDTVILICRSGDRSSRAANLLTDLGYTKVYTVVDGFEGDLAKTGPQAGRRVVNGWKNAGLPWSYKLDKSKLYFPKY</sequence>
<dbReference type="PROSITE" id="PS50206">
    <property type="entry name" value="RHODANESE_3"/>
    <property type="match status" value="1"/>
</dbReference>
<organism evidence="3 4">
    <name type="scientific">Herminiimonas glaciei</name>
    <dbReference type="NCBI Taxonomy" id="523788"/>
    <lineage>
        <taxon>Bacteria</taxon>
        <taxon>Pseudomonadati</taxon>
        <taxon>Pseudomonadota</taxon>
        <taxon>Betaproteobacteria</taxon>
        <taxon>Burkholderiales</taxon>
        <taxon>Oxalobacteraceae</taxon>
        <taxon>Herminiimonas</taxon>
    </lineage>
</organism>
<dbReference type="Proteomes" id="UP001596542">
    <property type="component" value="Unassembled WGS sequence"/>
</dbReference>
<protein>
    <submittedName>
        <fullName evidence="3">Rhodanese-like domain-containing protein</fullName>
    </submittedName>
</protein>
<feature type="chain" id="PRO_5047029631" evidence="1">
    <location>
        <begin position="20"/>
        <end position="194"/>
    </location>
</feature>
<name>A0ABW2IFJ0_9BURK</name>
<evidence type="ECO:0000313" key="4">
    <source>
        <dbReference type="Proteomes" id="UP001596542"/>
    </source>
</evidence>
<dbReference type="InterPro" id="IPR036873">
    <property type="entry name" value="Rhodanese-like_dom_sf"/>
</dbReference>
<evidence type="ECO:0000313" key="3">
    <source>
        <dbReference type="EMBL" id="MFC7289889.1"/>
    </source>
</evidence>
<feature type="domain" description="Rhodanese" evidence="2">
    <location>
        <begin position="49"/>
        <end position="166"/>
    </location>
</feature>
<dbReference type="InterPro" id="IPR001763">
    <property type="entry name" value="Rhodanese-like_dom"/>
</dbReference>
<accession>A0ABW2IFJ0</accession>
<dbReference type="Gene3D" id="3.40.250.10">
    <property type="entry name" value="Rhodanese-like domain"/>
    <property type="match status" value="1"/>
</dbReference>
<dbReference type="EMBL" id="JBHTBU010000003">
    <property type="protein sequence ID" value="MFC7289889.1"/>
    <property type="molecule type" value="Genomic_DNA"/>
</dbReference>
<evidence type="ECO:0000259" key="2">
    <source>
        <dbReference type="PROSITE" id="PS50206"/>
    </source>
</evidence>
<proteinExistence type="predicted"/>
<dbReference type="Pfam" id="PF00581">
    <property type="entry name" value="Rhodanese"/>
    <property type="match status" value="1"/>
</dbReference>
<gene>
    <name evidence="3" type="ORF">ACFQPC_17700</name>
</gene>